<dbReference type="Proteomes" id="UP000054874">
    <property type="component" value="Unassembled WGS sequence"/>
</dbReference>
<comment type="caution">
    <text evidence="2">The sequence shown here is derived from an EMBL/GenBank/DDBJ whole genome shotgun (WGS) entry which is preliminary data.</text>
</comment>
<keyword evidence="1" id="KW-1277">Toxin-antitoxin system</keyword>
<gene>
    <name evidence="2" type="ORF">ASU35_10970</name>
</gene>
<keyword evidence="3" id="KW-1185">Reference proteome</keyword>
<dbReference type="Pfam" id="PF05016">
    <property type="entry name" value="ParE_toxin"/>
    <property type="match status" value="1"/>
</dbReference>
<evidence type="ECO:0000313" key="3">
    <source>
        <dbReference type="Proteomes" id="UP000054874"/>
    </source>
</evidence>
<dbReference type="Gene3D" id="3.30.2310.20">
    <property type="entry name" value="RelE-like"/>
    <property type="match status" value="1"/>
</dbReference>
<dbReference type="STRING" id="290052.ASU35_10970"/>
<name>A0A0V8QEB1_9FIRM</name>
<organism evidence="2 3">
    <name type="scientific">Acetivibrio ethanolgignens</name>
    <dbReference type="NCBI Taxonomy" id="290052"/>
    <lineage>
        <taxon>Bacteria</taxon>
        <taxon>Bacillati</taxon>
        <taxon>Bacillota</taxon>
        <taxon>Clostridia</taxon>
        <taxon>Eubacteriales</taxon>
        <taxon>Oscillospiraceae</taxon>
        <taxon>Acetivibrio</taxon>
    </lineage>
</organism>
<evidence type="ECO:0000256" key="1">
    <source>
        <dbReference type="ARBA" id="ARBA00022649"/>
    </source>
</evidence>
<sequence>MGYKLVISEYAEHLLDDIDSIYDRLETNPFQFSLSRDIYLANKGYHEAVVPQMDYVVIFDVRVEVVNVVGVFHQLENYQSKL</sequence>
<reference evidence="2 3" key="1">
    <citation type="submission" date="2015-11" db="EMBL/GenBank/DDBJ databases">
        <title>Butyribacter intestini gen. nov., sp. nov., a butyric acid-producing bacterium of the family Lachnospiraceae isolated from the human faeces.</title>
        <authorList>
            <person name="Zou Y."/>
            <person name="Xue W."/>
            <person name="Luo G."/>
            <person name="Lv M."/>
        </authorList>
    </citation>
    <scope>NUCLEOTIDE SEQUENCE [LARGE SCALE GENOMIC DNA]</scope>
    <source>
        <strain evidence="2 3">ACET-33324</strain>
    </source>
</reference>
<dbReference type="InterPro" id="IPR007712">
    <property type="entry name" value="RelE/ParE_toxin"/>
</dbReference>
<accession>A0A0V8QEB1</accession>
<dbReference type="InterPro" id="IPR035093">
    <property type="entry name" value="RelE/ParE_toxin_dom_sf"/>
</dbReference>
<dbReference type="EMBL" id="LNAM01000156">
    <property type="protein sequence ID" value="KSV58939.1"/>
    <property type="molecule type" value="Genomic_DNA"/>
</dbReference>
<evidence type="ECO:0008006" key="4">
    <source>
        <dbReference type="Google" id="ProtNLM"/>
    </source>
</evidence>
<proteinExistence type="predicted"/>
<dbReference type="AlphaFoldDB" id="A0A0V8QEB1"/>
<evidence type="ECO:0000313" key="2">
    <source>
        <dbReference type="EMBL" id="KSV58939.1"/>
    </source>
</evidence>
<protein>
    <recommendedName>
        <fullName evidence="4">Addiction module toxin RelE</fullName>
    </recommendedName>
</protein>
<dbReference type="RefSeq" id="WP_058352852.1">
    <property type="nucleotide sequence ID" value="NZ_CABMMD010000156.1"/>
</dbReference>
<dbReference type="OrthoDB" id="361440at2"/>